<evidence type="ECO:0000256" key="2">
    <source>
        <dbReference type="SAM" id="SignalP"/>
    </source>
</evidence>
<proteinExistence type="predicted"/>
<protein>
    <submittedName>
        <fullName evidence="3">TRAP transporter substrate-binding protein</fullName>
    </submittedName>
</protein>
<dbReference type="NCBIfam" id="NF037995">
    <property type="entry name" value="TRAP_S1"/>
    <property type="match status" value="1"/>
</dbReference>
<dbReference type="Pfam" id="PF03480">
    <property type="entry name" value="DctP"/>
    <property type="match status" value="1"/>
</dbReference>
<gene>
    <name evidence="3" type="ORF">KCX82_14555</name>
</gene>
<evidence type="ECO:0000313" key="3">
    <source>
        <dbReference type="EMBL" id="MBR0599108.1"/>
    </source>
</evidence>
<dbReference type="InterPro" id="IPR038404">
    <property type="entry name" value="TRAP_DctP_sf"/>
</dbReference>
<dbReference type="EMBL" id="JAGSND010000010">
    <property type="protein sequence ID" value="MBR0599108.1"/>
    <property type="molecule type" value="Genomic_DNA"/>
</dbReference>
<dbReference type="InterPro" id="IPR018389">
    <property type="entry name" value="DctP_fam"/>
</dbReference>
<feature type="signal peptide" evidence="2">
    <location>
        <begin position="1"/>
        <end position="20"/>
    </location>
</feature>
<dbReference type="RefSeq" id="WP_227019240.1">
    <property type="nucleotide sequence ID" value="NZ_JAGSND010000010.1"/>
</dbReference>
<dbReference type="CDD" id="cd13603">
    <property type="entry name" value="PBP2_TRAP_Siap_TeaA_like"/>
    <property type="match status" value="1"/>
</dbReference>
<dbReference type="Proteomes" id="UP000675664">
    <property type="component" value="Unassembled WGS sequence"/>
</dbReference>
<dbReference type="PANTHER" id="PTHR33376:SF5">
    <property type="entry name" value="EXTRACYTOPLASMIC SOLUTE RECEPTOR PROTEIN"/>
    <property type="match status" value="1"/>
</dbReference>
<feature type="chain" id="PRO_5039401510" evidence="2">
    <location>
        <begin position="21"/>
        <end position="348"/>
    </location>
</feature>
<dbReference type="Gene3D" id="3.40.190.170">
    <property type="entry name" value="Bacterial extracellular solute-binding protein, family 7"/>
    <property type="match status" value="1"/>
</dbReference>
<comment type="caution">
    <text evidence="3">The sequence shown here is derived from an EMBL/GenBank/DDBJ whole genome shotgun (WGS) entry which is preliminary data.</text>
</comment>
<organism evidence="3 4">
    <name type="scientific">Sinanaerobacter chloroacetimidivorans</name>
    <dbReference type="NCBI Taxonomy" id="2818044"/>
    <lineage>
        <taxon>Bacteria</taxon>
        <taxon>Bacillati</taxon>
        <taxon>Bacillota</taxon>
        <taxon>Clostridia</taxon>
        <taxon>Peptostreptococcales</taxon>
        <taxon>Anaerovoracaceae</taxon>
        <taxon>Sinanaerobacter</taxon>
    </lineage>
</organism>
<keyword evidence="4" id="KW-1185">Reference proteome</keyword>
<dbReference type="GO" id="GO:0055085">
    <property type="term" value="P:transmembrane transport"/>
    <property type="evidence" value="ECO:0007669"/>
    <property type="project" value="InterPro"/>
</dbReference>
<keyword evidence="1 2" id="KW-0732">Signal</keyword>
<reference evidence="3" key="2">
    <citation type="submission" date="2021-04" db="EMBL/GenBank/DDBJ databases">
        <authorList>
            <person name="Liu J."/>
        </authorList>
    </citation>
    <scope>NUCLEOTIDE SEQUENCE</scope>
    <source>
        <strain evidence="3">BAD-6</strain>
    </source>
</reference>
<dbReference type="AlphaFoldDB" id="A0A8J8B1V8"/>
<evidence type="ECO:0000313" key="4">
    <source>
        <dbReference type="Proteomes" id="UP000675664"/>
    </source>
</evidence>
<sequence>MLKKIFTLFLLFVFSISALAGCGGSTPSNGNESNDKPAGEVVAMTFNHAFTEQDSRGKTYQFFADKVKELSDGTIDIQVYPTEGLVKNQEALKAVMTNTVDMAACPTSLNSNEAKALAPLDVPGLFNPRKWREANEAITPIMNEILAEYKQRYLFATDEGETIFYINNKNAREVHSPADIKGLRIRDHGMWIGKTLEAWGASPMTVVPADVAVAFDRGTVDGGYTGWPFVYNFKLFESAPNISVLGLSNSTWQYVSISDAAWQKLSKEQQEIMLEAAELAMDYNEGLMEDYEASFYEAVESVGGTVYRCTDEERAVFMEASKGLYEEVAAYSGEKGVKLMETLRALPW</sequence>
<reference evidence="3" key="1">
    <citation type="submission" date="2021-04" db="EMBL/GenBank/DDBJ databases">
        <title>Sinoanaerobacter chloroacetimidivorans sp. nov., an obligate anaerobic bacterium isolated from anaerobic sludge.</title>
        <authorList>
            <person name="Bao Y."/>
        </authorList>
    </citation>
    <scope>NUCLEOTIDE SEQUENCE</scope>
    <source>
        <strain evidence="3">BAD-6</strain>
    </source>
</reference>
<name>A0A8J8B1V8_9FIRM</name>
<accession>A0A8J8B1V8</accession>
<dbReference type="PROSITE" id="PS51257">
    <property type="entry name" value="PROKAR_LIPOPROTEIN"/>
    <property type="match status" value="1"/>
</dbReference>
<dbReference type="PANTHER" id="PTHR33376">
    <property type="match status" value="1"/>
</dbReference>
<evidence type="ECO:0000256" key="1">
    <source>
        <dbReference type="ARBA" id="ARBA00022729"/>
    </source>
</evidence>